<protein>
    <submittedName>
        <fullName evidence="7">Uncharacterized protein LOC117656219</fullName>
    </submittedName>
</protein>
<reference evidence="7" key="1">
    <citation type="submission" date="2025-08" db="UniProtKB">
        <authorList>
            <consortium name="RefSeq"/>
        </authorList>
    </citation>
    <scope>IDENTIFICATION</scope>
    <source>
        <tissue evidence="7">Blood</tissue>
    </source>
</reference>
<keyword evidence="2" id="KW-0812">Transmembrane</keyword>
<evidence type="ECO:0000313" key="6">
    <source>
        <dbReference type="Proteomes" id="UP001652622"/>
    </source>
</evidence>
<accession>A0ABM3ZGX0</accession>
<keyword evidence="4" id="KW-0472">Membrane</keyword>
<evidence type="ECO:0000256" key="3">
    <source>
        <dbReference type="ARBA" id="ARBA00022989"/>
    </source>
</evidence>
<comment type="subcellular location">
    <subcellularLocation>
        <location evidence="1">Membrane</location>
    </subcellularLocation>
</comment>
<dbReference type="RefSeq" id="XP_060547621.1">
    <property type="nucleotide sequence ID" value="XM_060691638.1"/>
</dbReference>
<dbReference type="SUPFAM" id="SSF53822">
    <property type="entry name" value="Periplasmic binding protein-like I"/>
    <property type="match status" value="1"/>
</dbReference>
<keyword evidence="3" id="KW-1133">Transmembrane helix</keyword>
<evidence type="ECO:0000256" key="1">
    <source>
        <dbReference type="ARBA" id="ARBA00004370"/>
    </source>
</evidence>
<sequence>MFRWCLIQDVQKVAPQVMPSLREREPQFAAMTVLCVWKEHSLGKKINYSVINQMAEQNHRFPFSYRMTPNQEPPYSAIIQLLLQFQWTWIGLLSQDNEKGEKFKRRLEVLALKNGICIVLSGSVPEANMKTSAGETHMQEKWKMFLSLIKSQIKIIVCQLDFQALGMLVTIMQMIDTSIVGRIIQIVAWVLSAASSSQRSKKRMQVGDHQPPQIVQPWQLHRFLRNFQHHNISRDGISFDENGVPVGDFDIMQWTSVLNKSDVGVKIGTMVPYSRCTESCSPGYAKLEPHKGSSRPRGSRILKVKASSFGQDASVLESESRTP</sequence>
<evidence type="ECO:0000313" key="7">
    <source>
        <dbReference type="RefSeq" id="XP_060547621.1"/>
    </source>
</evidence>
<dbReference type="InterPro" id="IPR000068">
    <property type="entry name" value="GPCR_3_Ca_sens_rcpt-rel"/>
</dbReference>
<keyword evidence="6" id="KW-1185">Reference proteome</keyword>
<dbReference type="InterPro" id="IPR001828">
    <property type="entry name" value="ANF_lig-bd_rcpt"/>
</dbReference>
<dbReference type="Gene3D" id="3.40.50.2300">
    <property type="match status" value="3"/>
</dbReference>
<dbReference type="Proteomes" id="UP001652622">
    <property type="component" value="Unplaced"/>
</dbReference>
<organism evidence="6 7">
    <name type="scientific">Pantherophis guttatus</name>
    <name type="common">Corn snake</name>
    <name type="synonym">Elaphe guttata</name>
    <dbReference type="NCBI Taxonomy" id="94885"/>
    <lineage>
        <taxon>Eukaryota</taxon>
        <taxon>Metazoa</taxon>
        <taxon>Chordata</taxon>
        <taxon>Craniata</taxon>
        <taxon>Vertebrata</taxon>
        <taxon>Euteleostomi</taxon>
        <taxon>Lepidosauria</taxon>
        <taxon>Squamata</taxon>
        <taxon>Bifurcata</taxon>
        <taxon>Unidentata</taxon>
        <taxon>Episquamata</taxon>
        <taxon>Toxicofera</taxon>
        <taxon>Serpentes</taxon>
        <taxon>Colubroidea</taxon>
        <taxon>Colubridae</taxon>
        <taxon>Colubrinae</taxon>
        <taxon>Pantherophis</taxon>
    </lineage>
</organism>
<dbReference type="GeneID" id="117656219"/>
<dbReference type="InterPro" id="IPR028082">
    <property type="entry name" value="Peripla_BP_I"/>
</dbReference>
<feature type="domain" description="Receptor ligand binding region" evidence="5">
    <location>
        <begin position="46"/>
        <end position="166"/>
    </location>
</feature>
<dbReference type="PANTHER" id="PTHR24061:SF599">
    <property type="entry name" value="G-PROTEIN COUPLED RECEPTORS FAMILY 3 PROFILE DOMAIN-CONTAINING PROTEIN"/>
    <property type="match status" value="1"/>
</dbReference>
<dbReference type="PANTHER" id="PTHR24061">
    <property type="entry name" value="CALCIUM-SENSING RECEPTOR-RELATED"/>
    <property type="match status" value="1"/>
</dbReference>
<proteinExistence type="predicted"/>
<evidence type="ECO:0000256" key="4">
    <source>
        <dbReference type="ARBA" id="ARBA00023136"/>
    </source>
</evidence>
<name>A0ABM3ZGX0_PANGU</name>
<gene>
    <name evidence="7" type="primary">LOC117656219</name>
</gene>
<dbReference type="Pfam" id="PF01094">
    <property type="entry name" value="ANF_receptor"/>
    <property type="match status" value="1"/>
</dbReference>
<evidence type="ECO:0000256" key="2">
    <source>
        <dbReference type="ARBA" id="ARBA00022692"/>
    </source>
</evidence>
<evidence type="ECO:0000259" key="5">
    <source>
        <dbReference type="Pfam" id="PF01094"/>
    </source>
</evidence>